<dbReference type="EC" id="2.7.7.89" evidence="7"/>
<dbReference type="EMBL" id="CP047045">
    <property type="protein sequence ID" value="QGZ95573.1"/>
    <property type="molecule type" value="Genomic_DNA"/>
</dbReference>
<feature type="domain" description="PII-uridylyltransferase/Glutamine-synthetase adenylyltransferase" evidence="9">
    <location>
        <begin position="310"/>
        <end position="433"/>
    </location>
</feature>
<dbReference type="Gene3D" id="1.20.120.330">
    <property type="entry name" value="Nucleotidyltransferases domain 2"/>
    <property type="match status" value="2"/>
</dbReference>
<dbReference type="Gene3D" id="1.20.120.1510">
    <property type="match status" value="1"/>
</dbReference>
<feature type="region of interest" description="Adenylyl transferase" evidence="7">
    <location>
        <begin position="444"/>
        <end position="955"/>
    </location>
</feature>
<protein>
    <recommendedName>
        <fullName evidence="7">Bifunctional glutamine synthetase adenylyltransferase/adenylyl-removing enzyme</fullName>
    </recommendedName>
    <alternativeName>
        <fullName evidence="7">ATP:glutamine synthetase adenylyltransferase</fullName>
    </alternativeName>
    <alternativeName>
        <fullName evidence="7">ATase</fullName>
    </alternativeName>
    <domain>
        <recommendedName>
            <fullName evidence="7">Glutamine synthetase adenylyl-L-tyrosine phosphorylase</fullName>
            <ecNumber evidence="7">2.7.7.89</ecNumber>
        </recommendedName>
        <alternativeName>
            <fullName evidence="7">Adenylyl removase</fullName>
            <shortName evidence="7">AR</shortName>
            <shortName evidence="7">AT-N</shortName>
        </alternativeName>
    </domain>
    <domain>
        <recommendedName>
            <fullName evidence="7">Glutamine synthetase adenylyl transferase</fullName>
            <ecNumber evidence="7">2.7.7.42</ecNumber>
        </recommendedName>
        <alternativeName>
            <fullName evidence="7">Adenylyl transferase</fullName>
            <shortName evidence="7">AT</shortName>
            <shortName evidence="7">AT-C</shortName>
        </alternativeName>
    </domain>
</protein>
<dbReference type="SUPFAM" id="SSF81301">
    <property type="entry name" value="Nucleotidyltransferase"/>
    <property type="match status" value="2"/>
</dbReference>
<keyword evidence="5 7" id="KW-0460">Magnesium</keyword>
<dbReference type="EC" id="2.7.7.42" evidence="7"/>
<dbReference type="Pfam" id="PF08335">
    <property type="entry name" value="GlnD_UR_UTase"/>
    <property type="match status" value="2"/>
</dbReference>
<evidence type="ECO:0000256" key="1">
    <source>
        <dbReference type="ARBA" id="ARBA00022679"/>
    </source>
</evidence>
<organism evidence="10 11">
    <name type="scientific">Terricaulis silvestris</name>
    <dbReference type="NCBI Taxonomy" id="2686094"/>
    <lineage>
        <taxon>Bacteria</taxon>
        <taxon>Pseudomonadati</taxon>
        <taxon>Pseudomonadota</taxon>
        <taxon>Alphaproteobacteria</taxon>
        <taxon>Caulobacterales</taxon>
        <taxon>Caulobacteraceae</taxon>
        <taxon>Terricaulis</taxon>
    </lineage>
</organism>
<dbReference type="GO" id="GO:0008882">
    <property type="term" value="F:[glutamate-ammonia-ligase] adenylyltransferase activity"/>
    <property type="evidence" value="ECO:0007669"/>
    <property type="project" value="UniProtKB-UniRule"/>
</dbReference>
<evidence type="ECO:0000256" key="5">
    <source>
        <dbReference type="ARBA" id="ARBA00022842"/>
    </source>
</evidence>
<dbReference type="PANTHER" id="PTHR30621:SF0">
    <property type="entry name" value="BIFUNCTIONAL GLUTAMINE SYNTHETASE ADENYLYLTRANSFERASE_ADENYLYL-REMOVING ENZYME"/>
    <property type="match status" value="1"/>
</dbReference>
<feature type="region of interest" description="Adenylyl removase" evidence="7">
    <location>
        <begin position="1"/>
        <end position="443"/>
    </location>
</feature>
<dbReference type="KEGG" id="tsv:DSM104635_02423"/>
<dbReference type="CDD" id="cd05401">
    <property type="entry name" value="NT_GlnE_GlnD_like"/>
    <property type="match status" value="2"/>
</dbReference>
<dbReference type="RefSeq" id="WP_158766420.1">
    <property type="nucleotide sequence ID" value="NZ_CP047045.1"/>
</dbReference>
<keyword evidence="10" id="KW-0436">Ligase</keyword>
<dbReference type="NCBIfam" id="NF008292">
    <property type="entry name" value="PRK11072.1"/>
    <property type="match status" value="1"/>
</dbReference>
<comment type="catalytic activity">
    <reaction evidence="7">
        <text>[glutamine synthetase]-O(4)-(5'-adenylyl)-L-tyrosine + phosphate = [glutamine synthetase]-L-tyrosine + ADP</text>
        <dbReference type="Rhea" id="RHEA:43716"/>
        <dbReference type="Rhea" id="RHEA-COMP:10660"/>
        <dbReference type="Rhea" id="RHEA-COMP:10661"/>
        <dbReference type="ChEBI" id="CHEBI:43474"/>
        <dbReference type="ChEBI" id="CHEBI:46858"/>
        <dbReference type="ChEBI" id="CHEBI:83624"/>
        <dbReference type="ChEBI" id="CHEBI:456216"/>
        <dbReference type="EC" id="2.7.7.89"/>
    </reaction>
</comment>
<keyword evidence="6 7" id="KW-0511">Multifunctional enzyme</keyword>
<keyword evidence="3 7" id="KW-0547">Nucleotide-binding</keyword>
<dbReference type="GO" id="GO:0047388">
    <property type="term" value="F:[glutamine synthetase]-adenylyl-L-tyrosine phosphorylase activity"/>
    <property type="evidence" value="ECO:0007669"/>
    <property type="project" value="UniProtKB-EC"/>
</dbReference>
<evidence type="ECO:0000256" key="3">
    <source>
        <dbReference type="ARBA" id="ARBA00022741"/>
    </source>
</evidence>
<dbReference type="Gene3D" id="3.30.460.10">
    <property type="entry name" value="Beta Polymerase, domain 2"/>
    <property type="match status" value="2"/>
</dbReference>
<dbReference type="Pfam" id="PF03710">
    <property type="entry name" value="GlnE"/>
    <property type="match status" value="2"/>
</dbReference>
<keyword evidence="4 7" id="KW-0067">ATP-binding</keyword>
<dbReference type="GO" id="GO:0005524">
    <property type="term" value="F:ATP binding"/>
    <property type="evidence" value="ECO:0007669"/>
    <property type="project" value="UniProtKB-UniRule"/>
</dbReference>
<evidence type="ECO:0000256" key="4">
    <source>
        <dbReference type="ARBA" id="ARBA00022840"/>
    </source>
</evidence>
<comment type="similarity">
    <text evidence="7">Belongs to the GlnE family.</text>
</comment>
<sequence>MSGVGPALARGAAPASFGASPWAGALAALTDHAPYLKRLFERRPDLLDQPDSQWPERLLAQAIADARSIEQDPPPIEEGMRALRRAKDAVHLAAAVADLARVWPLERVTGALTDFADASLRAALALGARESIARGDIVASPANDDVGPVPGFALIAMGKMGAGELNYSSDIDFSVFFDPELLAVAQAKEPRVAAVRLVAPMVRALEEVTADGYVFRTDLRLRPDPGSTPVAVSIASAEHYYQNLGQNWERAAFIKARAAAGDRSCGRAFLASLEPFIWRKHLDYAAVEDVHSIKRQILSAHKSAELGDPVFDVKLGRGGIRDIELFAQTQQLILGGRSKALRTRRTLAALDALVDAGAITADARTALHDAYVFFRDVEHRIQMLEDAQTHKVPGDRETRAHVAALAGFESLDAFDKALIDQRRIVSDIDHQLFGRGDSLADPLGSLIFTGVEDHAETLATIEKLGFAHSAFVSQTIRGWHHGRIRAMRSERARELLTRLTPRLLRAIATAGEPDQAFARFTSFFAGLSAGVQVLALLDARPALLDLLARLFTLAPRLADALARQPALLDALIEPRFTVPFGQDEPGRKRAELQAQLADTGSFEAKLNAARRYHREEAFRIGVQVLQGISLAAEVGPAQSDLAEACVIAMVDAALAETERQYGKQPGAFVVLALGKFGGSELAERSDLDLMLVYDAPVEAASAASDFYTRLTQRLISALSAPTEEGALYDIDTKLRPSGSKGPVAVRLSSFERYYAEEAWTWELQALTRARPVAGDEQLNARVMASVRAALARTRDAAKVAADVADMRGRMERERRGRGAWDLKLAPGGFVDIEFIAQALQLIHAAAAPQIVAANTGEALERLTAAGLLSQEAGDRLANTWRMLSDLQQLLRIAVDGEFSPEAAPAPLSARIAALLGAETVEEAERRLSALQQAVRADFAQIVGSPGDGSAPLVRS</sequence>
<feature type="domain" description="PII-uridylyltransferase/Glutamine-synthetase adenylyltransferase" evidence="9">
    <location>
        <begin position="811"/>
        <end position="938"/>
    </location>
</feature>
<evidence type="ECO:0000259" key="8">
    <source>
        <dbReference type="Pfam" id="PF03710"/>
    </source>
</evidence>
<comment type="function">
    <text evidence="7">Involved in the regulation of glutamine synthetase GlnA, a key enzyme in the process to assimilate ammonia. When cellular nitrogen levels are high, the C-terminal adenylyl transferase (AT) inactivates GlnA by covalent transfer of an adenylyl group from ATP to specific tyrosine residue of GlnA, thus reducing its activity. Conversely, when nitrogen levels are low, the N-terminal adenylyl removase (AR) activates GlnA by removing the adenylyl group by phosphorolysis, increasing its activity. The regulatory region of GlnE binds the signal transduction protein PII (GlnB) which indicates the nitrogen status of the cell.</text>
</comment>
<evidence type="ECO:0000256" key="2">
    <source>
        <dbReference type="ARBA" id="ARBA00022695"/>
    </source>
</evidence>
<dbReference type="NCBIfam" id="NF010706">
    <property type="entry name" value="PRK14108.1"/>
    <property type="match status" value="1"/>
</dbReference>
<gene>
    <name evidence="7 10" type="primary">glnE</name>
    <name evidence="10" type="ORF">DSM104635_02423</name>
</gene>
<evidence type="ECO:0000256" key="6">
    <source>
        <dbReference type="ARBA" id="ARBA00023268"/>
    </source>
</evidence>
<dbReference type="GO" id="GO:0000287">
    <property type="term" value="F:magnesium ion binding"/>
    <property type="evidence" value="ECO:0007669"/>
    <property type="project" value="UniProtKB-UniRule"/>
</dbReference>
<dbReference type="Proteomes" id="UP000431269">
    <property type="component" value="Chromosome"/>
</dbReference>
<keyword evidence="2 7" id="KW-0548">Nucleotidyltransferase</keyword>
<dbReference type="HAMAP" id="MF_00802">
    <property type="entry name" value="GlnE"/>
    <property type="match status" value="1"/>
</dbReference>
<feature type="domain" description="Glutamate-ammonia ligase adenylyltransferase repeated" evidence="8">
    <location>
        <begin position="546"/>
        <end position="782"/>
    </location>
</feature>
<evidence type="ECO:0000259" key="9">
    <source>
        <dbReference type="Pfam" id="PF08335"/>
    </source>
</evidence>
<dbReference type="InterPro" id="IPR005190">
    <property type="entry name" value="GlnE_rpt_dom"/>
</dbReference>
<evidence type="ECO:0000313" key="11">
    <source>
        <dbReference type="Proteomes" id="UP000431269"/>
    </source>
</evidence>
<dbReference type="InterPro" id="IPR013546">
    <property type="entry name" value="PII_UdlTrfase/GS_AdlTrfase"/>
</dbReference>
<keyword evidence="1 7" id="KW-0808">Transferase</keyword>
<dbReference type="SUPFAM" id="SSF81593">
    <property type="entry name" value="Nucleotidyltransferase substrate binding subunit/domain"/>
    <property type="match status" value="2"/>
</dbReference>
<reference evidence="11" key="1">
    <citation type="submission" date="2019-12" db="EMBL/GenBank/DDBJ databases">
        <title>Complete genome of Terracaulis silvestris 0127_4.</title>
        <authorList>
            <person name="Vieira S."/>
            <person name="Riedel T."/>
            <person name="Sproer C."/>
            <person name="Pascual J."/>
            <person name="Boedeker C."/>
            <person name="Overmann J."/>
        </authorList>
    </citation>
    <scope>NUCLEOTIDE SEQUENCE [LARGE SCALE GENOMIC DNA]</scope>
    <source>
        <strain evidence="11">0127_4</strain>
    </source>
</reference>
<dbReference type="GO" id="GO:0005829">
    <property type="term" value="C:cytosol"/>
    <property type="evidence" value="ECO:0007669"/>
    <property type="project" value="TreeGrafter"/>
</dbReference>
<dbReference type="AlphaFoldDB" id="A0A6I6MWJ5"/>
<dbReference type="PANTHER" id="PTHR30621">
    <property type="entry name" value="GLUTAMINE SYNTHETASE ADENYLYLTRANSFERASE"/>
    <property type="match status" value="1"/>
</dbReference>
<dbReference type="GO" id="GO:0000820">
    <property type="term" value="P:regulation of glutamine family amino acid metabolic process"/>
    <property type="evidence" value="ECO:0007669"/>
    <property type="project" value="UniProtKB-UniRule"/>
</dbReference>
<accession>A0A6I6MWJ5</accession>
<dbReference type="InterPro" id="IPR023057">
    <property type="entry name" value="GlnE"/>
</dbReference>
<dbReference type="GO" id="GO:0016874">
    <property type="term" value="F:ligase activity"/>
    <property type="evidence" value="ECO:0007669"/>
    <property type="project" value="UniProtKB-KW"/>
</dbReference>
<evidence type="ECO:0000256" key="7">
    <source>
        <dbReference type="HAMAP-Rule" id="MF_00802"/>
    </source>
</evidence>
<dbReference type="InterPro" id="IPR043519">
    <property type="entry name" value="NT_sf"/>
</dbReference>
<proteinExistence type="inferred from homology"/>
<comment type="cofactor">
    <cofactor evidence="7">
        <name>Mg(2+)</name>
        <dbReference type="ChEBI" id="CHEBI:18420"/>
    </cofactor>
</comment>
<keyword evidence="11" id="KW-1185">Reference proteome</keyword>
<evidence type="ECO:0000313" key="10">
    <source>
        <dbReference type="EMBL" id="QGZ95573.1"/>
    </source>
</evidence>
<feature type="domain" description="Glutamate-ammonia ligase adenylyltransferase repeated" evidence="8">
    <location>
        <begin position="26"/>
        <end position="271"/>
    </location>
</feature>
<name>A0A6I6MWJ5_9CAUL</name>
<comment type="catalytic activity">
    <reaction evidence="7">
        <text>[glutamine synthetase]-L-tyrosine + ATP = [glutamine synthetase]-O(4)-(5'-adenylyl)-L-tyrosine + diphosphate</text>
        <dbReference type="Rhea" id="RHEA:18589"/>
        <dbReference type="Rhea" id="RHEA-COMP:10660"/>
        <dbReference type="Rhea" id="RHEA-COMP:10661"/>
        <dbReference type="ChEBI" id="CHEBI:30616"/>
        <dbReference type="ChEBI" id="CHEBI:33019"/>
        <dbReference type="ChEBI" id="CHEBI:46858"/>
        <dbReference type="ChEBI" id="CHEBI:83624"/>
        <dbReference type="EC" id="2.7.7.42"/>
    </reaction>
</comment>